<evidence type="ECO:0000313" key="1">
    <source>
        <dbReference type="EMBL" id="KAE8715362.1"/>
    </source>
</evidence>
<comment type="caution">
    <text evidence="1">The sequence shown here is derived from an EMBL/GenBank/DDBJ whole genome shotgun (WGS) entry which is preliminary data.</text>
</comment>
<name>A0A6A3BJY4_HIBSY</name>
<dbReference type="EMBL" id="VEPZ02000861">
    <property type="protein sequence ID" value="KAE8715362.1"/>
    <property type="molecule type" value="Genomic_DNA"/>
</dbReference>
<dbReference type="AlphaFoldDB" id="A0A6A3BJY4"/>
<sequence length="106" mass="11306">MLRLIYERLEEVVEKKRDQRVEAAAAGLGSILNTPYVMDRPITRVLTSLPPLLQHQLSAPIPTGIPLSLSAPPTAAPASLVQPPPLSRAQPLPIVGTSSLSLITPT</sequence>
<gene>
    <name evidence="1" type="ORF">F3Y22_tig00110174pilonHSYRG00153</name>
</gene>
<evidence type="ECO:0000313" key="2">
    <source>
        <dbReference type="Proteomes" id="UP000436088"/>
    </source>
</evidence>
<dbReference type="Proteomes" id="UP000436088">
    <property type="component" value="Unassembled WGS sequence"/>
</dbReference>
<proteinExistence type="predicted"/>
<protein>
    <submittedName>
        <fullName evidence="1">Uncharacterized protein</fullName>
    </submittedName>
</protein>
<keyword evidence="2" id="KW-1185">Reference proteome</keyword>
<organism evidence="1 2">
    <name type="scientific">Hibiscus syriacus</name>
    <name type="common">Rose of Sharon</name>
    <dbReference type="NCBI Taxonomy" id="106335"/>
    <lineage>
        <taxon>Eukaryota</taxon>
        <taxon>Viridiplantae</taxon>
        <taxon>Streptophyta</taxon>
        <taxon>Embryophyta</taxon>
        <taxon>Tracheophyta</taxon>
        <taxon>Spermatophyta</taxon>
        <taxon>Magnoliopsida</taxon>
        <taxon>eudicotyledons</taxon>
        <taxon>Gunneridae</taxon>
        <taxon>Pentapetalae</taxon>
        <taxon>rosids</taxon>
        <taxon>malvids</taxon>
        <taxon>Malvales</taxon>
        <taxon>Malvaceae</taxon>
        <taxon>Malvoideae</taxon>
        <taxon>Hibiscus</taxon>
    </lineage>
</organism>
<accession>A0A6A3BJY4</accession>
<reference evidence="1" key="1">
    <citation type="submission" date="2019-09" db="EMBL/GenBank/DDBJ databases">
        <title>Draft genome information of white flower Hibiscus syriacus.</title>
        <authorList>
            <person name="Kim Y.-M."/>
        </authorList>
    </citation>
    <scope>NUCLEOTIDE SEQUENCE [LARGE SCALE GENOMIC DNA]</scope>
    <source>
        <strain evidence="1">YM2019G1</strain>
    </source>
</reference>